<protein>
    <submittedName>
        <fullName evidence="3">Uncharacterized protein</fullName>
    </submittedName>
</protein>
<feature type="transmembrane region" description="Helical" evidence="2">
    <location>
        <begin position="20"/>
        <end position="40"/>
    </location>
</feature>
<keyword evidence="2" id="KW-1133">Transmembrane helix</keyword>
<accession>A0A699WTZ4</accession>
<keyword evidence="2" id="KW-0812">Transmembrane</keyword>
<comment type="caution">
    <text evidence="3">The sequence shown here is derived from an EMBL/GenBank/DDBJ whole genome shotgun (WGS) entry which is preliminary data.</text>
</comment>
<proteinExistence type="predicted"/>
<evidence type="ECO:0000313" key="3">
    <source>
        <dbReference type="EMBL" id="GFD51075.1"/>
    </source>
</evidence>
<dbReference type="AlphaFoldDB" id="A0A699WTZ4"/>
<sequence length="71" mass="7222">VWNSLPSLVTTIPTWLFLKYTSLALAGTVVATIVTFALPLSSSTGPVGGVGVGPELPDLHPAASPISRAHA</sequence>
<gene>
    <name evidence="3" type="ORF">Tci_923044</name>
</gene>
<feature type="region of interest" description="Disordered" evidence="1">
    <location>
        <begin position="52"/>
        <end position="71"/>
    </location>
</feature>
<evidence type="ECO:0000256" key="1">
    <source>
        <dbReference type="SAM" id="MobiDB-lite"/>
    </source>
</evidence>
<feature type="non-terminal residue" evidence="3">
    <location>
        <position position="1"/>
    </location>
</feature>
<keyword evidence="2" id="KW-0472">Membrane</keyword>
<name>A0A699WTZ4_TANCI</name>
<reference evidence="3" key="1">
    <citation type="journal article" date="2019" name="Sci. Rep.">
        <title>Draft genome of Tanacetum cinerariifolium, the natural source of mosquito coil.</title>
        <authorList>
            <person name="Yamashiro T."/>
            <person name="Shiraishi A."/>
            <person name="Satake H."/>
            <person name="Nakayama K."/>
        </authorList>
    </citation>
    <scope>NUCLEOTIDE SEQUENCE</scope>
</reference>
<dbReference type="EMBL" id="BKCJ011765370">
    <property type="protein sequence ID" value="GFD51075.1"/>
    <property type="molecule type" value="Genomic_DNA"/>
</dbReference>
<organism evidence="3">
    <name type="scientific">Tanacetum cinerariifolium</name>
    <name type="common">Dalmatian daisy</name>
    <name type="synonym">Chrysanthemum cinerariifolium</name>
    <dbReference type="NCBI Taxonomy" id="118510"/>
    <lineage>
        <taxon>Eukaryota</taxon>
        <taxon>Viridiplantae</taxon>
        <taxon>Streptophyta</taxon>
        <taxon>Embryophyta</taxon>
        <taxon>Tracheophyta</taxon>
        <taxon>Spermatophyta</taxon>
        <taxon>Magnoliopsida</taxon>
        <taxon>eudicotyledons</taxon>
        <taxon>Gunneridae</taxon>
        <taxon>Pentapetalae</taxon>
        <taxon>asterids</taxon>
        <taxon>campanulids</taxon>
        <taxon>Asterales</taxon>
        <taxon>Asteraceae</taxon>
        <taxon>Asteroideae</taxon>
        <taxon>Anthemideae</taxon>
        <taxon>Anthemidinae</taxon>
        <taxon>Tanacetum</taxon>
    </lineage>
</organism>
<evidence type="ECO:0000256" key="2">
    <source>
        <dbReference type="SAM" id="Phobius"/>
    </source>
</evidence>